<dbReference type="SUPFAM" id="SSF53613">
    <property type="entry name" value="Ribokinase-like"/>
    <property type="match status" value="1"/>
</dbReference>
<dbReference type="PANTHER" id="PTHR43085">
    <property type="entry name" value="HEXOKINASE FAMILY MEMBER"/>
    <property type="match status" value="1"/>
</dbReference>
<evidence type="ECO:0000256" key="6">
    <source>
        <dbReference type="RuleBase" id="RU003704"/>
    </source>
</evidence>
<comment type="similarity">
    <text evidence="1 6">Belongs to the carbohydrate kinase PfkB family.</text>
</comment>
<dbReference type="PANTHER" id="PTHR43085:SF1">
    <property type="entry name" value="PSEUDOURIDINE KINASE-RELATED"/>
    <property type="match status" value="1"/>
</dbReference>
<dbReference type="AlphaFoldDB" id="A0A7D4PT67"/>
<dbReference type="RefSeq" id="WP_172988765.1">
    <property type="nucleotide sequence ID" value="NZ_CP054038.1"/>
</dbReference>
<evidence type="ECO:0000313" key="9">
    <source>
        <dbReference type="Proteomes" id="UP000502498"/>
    </source>
</evidence>
<keyword evidence="4 6" id="KW-0418">Kinase</keyword>
<dbReference type="PRINTS" id="PR00990">
    <property type="entry name" value="RIBOKINASE"/>
</dbReference>
<protein>
    <submittedName>
        <fullName evidence="8">Carbohydrate kinase</fullName>
    </submittedName>
</protein>
<name>A0A7D4PT67_9MICO</name>
<dbReference type="GO" id="GO:0006000">
    <property type="term" value="P:fructose metabolic process"/>
    <property type="evidence" value="ECO:0007669"/>
    <property type="project" value="UniProtKB-ARBA"/>
</dbReference>
<keyword evidence="3" id="KW-0547">Nucleotide-binding</keyword>
<dbReference type="Pfam" id="PF00294">
    <property type="entry name" value="PfkB"/>
    <property type="match status" value="1"/>
</dbReference>
<evidence type="ECO:0000256" key="3">
    <source>
        <dbReference type="ARBA" id="ARBA00022741"/>
    </source>
</evidence>
<dbReference type="InterPro" id="IPR029056">
    <property type="entry name" value="Ribokinase-like"/>
</dbReference>
<sequence>MIDEDAAVPRFAVVGEALVDIVHRGGAPDVELPGGSCANVALALGRLGRHPILLTALGADARGERLRGWLDASGVTVHAAPLPRTSTATAVLGADGSATYDFDVDWTLESAPLRDSLSADVVHVGSLSALLAPGSEHVARLASRCRDESLVSYDLNIRPALLPDRAAATARVDAMIASADVVKASDEDAAWLDPDADPLDIARGWLERGAALAVVTLGAQGVIAVSDRDVLEVPAAQTAVADTIGAGDTFMAALLDGLAALGFFGAAAREPLRGIPAGDLEALLRHAAAAAAVTVSRPGADPPWRAELPDSPLTSLVRDARI</sequence>
<gene>
    <name evidence="8" type="ORF">HQM25_02365</name>
</gene>
<accession>A0A7D4PT67</accession>
<evidence type="ECO:0000259" key="7">
    <source>
        <dbReference type="Pfam" id="PF00294"/>
    </source>
</evidence>
<dbReference type="PROSITE" id="PS00584">
    <property type="entry name" value="PFKB_KINASES_2"/>
    <property type="match status" value="1"/>
</dbReference>
<organism evidence="8 9">
    <name type="scientific">Microbacterium hominis</name>
    <dbReference type="NCBI Taxonomy" id="162426"/>
    <lineage>
        <taxon>Bacteria</taxon>
        <taxon>Bacillati</taxon>
        <taxon>Actinomycetota</taxon>
        <taxon>Actinomycetes</taxon>
        <taxon>Micrococcales</taxon>
        <taxon>Microbacteriaceae</taxon>
        <taxon>Microbacterium</taxon>
    </lineage>
</organism>
<evidence type="ECO:0000256" key="1">
    <source>
        <dbReference type="ARBA" id="ARBA00010688"/>
    </source>
</evidence>
<evidence type="ECO:0000256" key="2">
    <source>
        <dbReference type="ARBA" id="ARBA00022679"/>
    </source>
</evidence>
<evidence type="ECO:0000256" key="5">
    <source>
        <dbReference type="ARBA" id="ARBA00022840"/>
    </source>
</evidence>
<dbReference type="EMBL" id="CP054038">
    <property type="protein sequence ID" value="QKJ18354.1"/>
    <property type="molecule type" value="Genomic_DNA"/>
</dbReference>
<dbReference type="Gene3D" id="3.40.1190.20">
    <property type="match status" value="1"/>
</dbReference>
<dbReference type="Proteomes" id="UP000502498">
    <property type="component" value="Chromosome"/>
</dbReference>
<evidence type="ECO:0000313" key="8">
    <source>
        <dbReference type="EMBL" id="QKJ18354.1"/>
    </source>
</evidence>
<keyword evidence="2 6" id="KW-0808">Transferase</keyword>
<dbReference type="GO" id="GO:0008865">
    <property type="term" value="F:fructokinase activity"/>
    <property type="evidence" value="ECO:0007669"/>
    <property type="project" value="UniProtKB-ARBA"/>
</dbReference>
<reference evidence="8 9" key="1">
    <citation type="submission" date="2020-05" db="EMBL/GenBank/DDBJ databases">
        <title>Strain PA2F3 complete genome.</title>
        <authorList>
            <person name="Kim Y.-S."/>
            <person name="Kim S.-J."/>
            <person name="Jung H.-k."/>
            <person name="Kim S.-E."/>
            <person name="Kim K.-H."/>
        </authorList>
    </citation>
    <scope>NUCLEOTIDE SEQUENCE [LARGE SCALE GENOMIC DNA]</scope>
    <source>
        <strain evidence="8 9">PA2F3</strain>
    </source>
</reference>
<dbReference type="InterPro" id="IPR002139">
    <property type="entry name" value="Ribo/fructo_kinase"/>
</dbReference>
<feature type="domain" description="Carbohydrate kinase PfkB" evidence="7">
    <location>
        <begin position="31"/>
        <end position="304"/>
    </location>
</feature>
<dbReference type="InterPro" id="IPR011611">
    <property type="entry name" value="PfkB_dom"/>
</dbReference>
<dbReference type="InterPro" id="IPR002173">
    <property type="entry name" value="Carboh/pur_kinase_PfkB_CS"/>
</dbReference>
<dbReference type="GO" id="GO:0005524">
    <property type="term" value="F:ATP binding"/>
    <property type="evidence" value="ECO:0007669"/>
    <property type="project" value="UniProtKB-KW"/>
</dbReference>
<dbReference type="InterPro" id="IPR050306">
    <property type="entry name" value="PfkB_Carbo_kinase"/>
</dbReference>
<evidence type="ECO:0000256" key="4">
    <source>
        <dbReference type="ARBA" id="ARBA00022777"/>
    </source>
</evidence>
<proteinExistence type="inferred from homology"/>
<keyword evidence="5" id="KW-0067">ATP-binding</keyword>